<protein>
    <submittedName>
        <fullName evidence="1">Uncharacterized protein</fullName>
    </submittedName>
</protein>
<name>A0A4C1Z1Z8_EUMVA</name>
<comment type="caution">
    <text evidence="1">The sequence shown here is derived from an EMBL/GenBank/DDBJ whole genome shotgun (WGS) entry which is preliminary data.</text>
</comment>
<dbReference type="Proteomes" id="UP000299102">
    <property type="component" value="Unassembled WGS sequence"/>
</dbReference>
<sequence>MGLKSVILQERTLGAESGLGLSMQPMCQVTPPLTPGVEPGDLVPQENRLRCRIPDAVQSSAQYFYALTWGVLSAGTILFHC</sequence>
<dbReference type="EMBL" id="BGZK01001471">
    <property type="protein sequence ID" value="GBP80615.1"/>
    <property type="molecule type" value="Genomic_DNA"/>
</dbReference>
<evidence type="ECO:0000313" key="1">
    <source>
        <dbReference type="EMBL" id="GBP80615.1"/>
    </source>
</evidence>
<accession>A0A4C1Z1Z8</accession>
<organism evidence="1 2">
    <name type="scientific">Eumeta variegata</name>
    <name type="common">Bagworm moth</name>
    <name type="synonym">Eumeta japonica</name>
    <dbReference type="NCBI Taxonomy" id="151549"/>
    <lineage>
        <taxon>Eukaryota</taxon>
        <taxon>Metazoa</taxon>
        <taxon>Ecdysozoa</taxon>
        <taxon>Arthropoda</taxon>
        <taxon>Hexapoda</taxon>
        <taxon>Insecta</taxon>
        <taxon>Pterygota</taxon>
        <taxon>Neoptera</taxon>
        <taxon>Endopterygota</taxon>
        <taxon>Lepidoptera</taxon>
        <taxon>Glossata</taxon>
        <taxon>Ditrysia</taxon>
        <taxon>Tineoidea</taxon>
        <taxon>Psychidae</taxon>
        <taxon>Oiketicinae</taxon>
        <taxon>Eumeta</taxon>
    </lineage>
</organism>
<proteinExistence type="predicted"/>
<gene>
    <name evidence="1" type="ORF">EVAR_59463_1</name>
</gene>
<reference evidence="1 2" key="1">
    <citation type="journal article" date="2019" name="Commun. Biol.">
        <title>The bagworm genome reveals a unique fibroin gene that provides high tensile strength.</title>
        <authorList>
            <person name="Kono N."/>
            <person name="Nakamura H."/>
            <person name="Ohtoshi R."/>
            <person name="Tomita M."/>
            <person name="Numata K."/>
            <person name="Arakawa K."/>
        </authorList>
    </citation>
    <scope>NUCLEOTIDE SEQUENCE [LARGE SCALE GENOMIC DNA]</scope>
</reference>
<evidence type="ECO:0000313" key="2">
    <source>
        <dbReference type="Proteomes" id="UP000299102"/>
    </source>
</evidence>
<dbReference type="AlphaFoldDB" id="A0A4C1Z1Z8"/>
<keyword evidence="2" id="KW-1185">Reference proteome</keyword>